<evidence type="ECO:0000259" key="2">
    <source>
        <dbReference type="Pfam" id="PF08239"/>
    </source>
</evidence>
<reference evidence="3 4" key="1">
    <citation type="submission" date="2012-06" db="EMBL/GenBank/DDBJ databases">
        <title>Finished chromosome of genome of Microcoleus sp. PCC 7113.</title>
        <authorList>
            <consortium name="US DOE Joint Genome Institute"/>
            <person name="Gugger M."/>
            <person name="Coursin T."/>
            <person name="Rippka R."/>
            <person name="Tandeau De Marsac N."/>
            <person name="Huntemann M."/>
            <person name="Wei C.-L."/>
            <person name="Han J."/>
            <person name="Detter J.C."/>
            <person name="Han C."/>
            <person name="Tapia R."/>
            <person name="Chen A."/>
            <person name="Kyrpides N."/>
            <person name="Mavromatis K."/>
            <person name="Markowitz V."/>
            <person name="Szeto E."/>
            <person name="Ivanova N."/>
            <person name="Pagani I."/>
            <person name="Pati A."/>
            <person name="Goodwin L."/>
            <person name="Nordberg H.P."/>
            <person name="Cantor M.N."/>
            <person name="Hua S.X."/>
            <person name="Woyke T."/>
            <person name="Kerfeld C.A."/>
        </authorList>
    </citation>
    <scope>NUCLEOTIDE SEQUENCE [LARGE SCALE GENOMIC DNA]</scope>
    <source>
        <strain evidence="3 4">PCC 7113</strain>
    </source>
</reference>
<accession>K9WNW6</accession>
<sequence>MHHSRKSLTLAALLSVCATGWSFISSTKASAELPTVPLELALAADQSVCSFITGNNVNIRSSPNPQSRVVTKLRRGDGVRALRRSGNWVQLTGRVTSPPGKMPEVVKPLNGWVSNQYINGCSEDQFERWRQ</sequence>
<dbReference type="RefSeq" id="WP_015186016.1">
    <property type="nucleotide sequence ID" value="NC_019738.1"/>
</dbReference>
<keyword evidence="1" id="KW-0732">Signal</keyword>
<dbReference type="Pfam" id="PF08239">
    <property type="entry name" value="SH3_3"/>
    <property type="match status" value="1"/>
</dbReference>
<proteinExistence type="predicted"/>
<dbReference type="eggNOG" id="COG3103">
    <property type="taxonomic scope" value="Bacteria"/>
</dbReference>
<dbReference type="PATRIC" id="fig|1173027.3.peg.6973"/>
<feature type="chain" id="PRO_5003937610" evidence="1">
    <location>
        <begin position="32"/>
        <end position="131"/>
    </location>
</feature>
<organism evidence="3 4">
    <name type="scientific">Allocoleopsis franciscana PCC 7113</name>
    <dbReference type="NCBI Taxonomy" id="1173027"/>
    <lineage>
        <taxon>Bacteria</taxon>
        <taxon>Bacillati</taxon>
        <taxon>Cyanobacteriota</taxon>
        <taxon>Cyanophyceae</taxon>
        <taxon>Coleofasciculales</taxon>
        <taxon>Coleofasciculaceae</taxon>
        <taxon>Allocoleopsis</taxon>
        <taxon>Allocoleopsis franciscana</taxon>
    </lineage>
</organism>
<name>K9WNW6_9CYAN</name>
<dbReference type="HOGENOM" id="CLU_1924079_0_0_3"/>
<gene>
    <name evidence="3" type="ORF">Mic7113_6299</name>
</gene>
<protein>
    <submittedName>
        <fullName evidence="3">SH3 domain-containing protein</fullName>
    </submittedName>
</protein>
<evidence type="ECO:0000313" key="4">
    <source>
        <dbReference type="Proteomes" id="UP000010471"/>
    </source>
</evidence>
<dbReference type="Proteomes" id="UP000010471">
    <property type="component" value="Chromosome"/>
</dbReference>
<dbReference type="AlphaFoldDB" id="K9WNW6"/>
<dbReference type="InterPro" id="IPR003646">
    <property type="entry name" value="SH3-like_bac-type"/>
</dbReference>
<dbReference type="Gene3D" id="2.30.30.40">
    <property type="entry name" value="SH3 Domains"/>
    <property type="match status" value="1"/>
</dbReference>
<evidence type="ECO:0000256" key="1">
    <source>
        <dbReference type="SAM" id="SignalP"/>
    </source>
</evidence>
<dbReference type="OrthoDB" id="465093at2"/>
<keyword evidence="4" id="KW-1185">Reference proteome</keyword>
<feature type="signal peptide" evidence="1">
    <location>
        <begin position="1"/>
        <end position="31"/>
    </location>
</feature>
<evidence type="ECO:0000313" key="3">
    <source>
        <dbReference type="EMBL" id="AFZ21888.1"/>
    </source>
</evidence>
<dbReference type="KEGG" id="mic:Mic7113_6299"/>
<dbReference type="EMBL" id="CP003630">
    <property type="protein sequence ID" value="AFZ21888.1"/>
    <property type="molecule type" value="Genomic_DNA"/>
</dbReference>
<feature type="domain" description="SH3b" evidence="2">
    <location>
        <begin position="56"/>
        <end position="118"/>
    </location>
</feature>